<organism evidence="3 4">
    <name type="scientific">Streptantibioticus ferralitis</name>
    <dbReference type="NCBI Taxonomy" id="236510"/>
    <lineage>
        <taxon>Bacteria</taxon>
        <taxon>Bacillati</taxon>
        <taxon>Actinomycetota</taxon>
        <taxon>Actinomycetes</taxon>
        <taxon>Kitasatosporales</taxon>
        <taxon>Streptomycetaceae</taxon>
        <taxon>Streptantibioticus</taxon>
    </lineage>
</organism>
<dbReference type="Proteomes" id="UP001220022">
    <property type="component" value="Unassembled WGS sequence"/>
</dbReference>
<gene>
    <name evidence="3" type="ORF">P2L57_31020</name>
</gene>
<evidence type="ECO:0000256" key="2">
    <source>
        <dbReference type="SAM" id="Phobius"/>
    </source>
</evidence>
<sequence>MPLLLGAVAYTAWVLEVVLAAALGPRRAYRSELAAADQPLGSLFRATDLVAGLVVLAGSALELPLPPRRCRSTPARTALAVSSTAAMLAARTALVAFILAARRHGWWPPPHRAGPPLVPAEPAVTVWALSATAAIRTGRGTLSLVAGQRLLALLVAVWIGTLAVCVARRPAPGGAADGRRARGAAQSTPVRPPARAMPPREGCHPKLPPP</sequence>
<proteinExistence type="predicted"/>
<feature type="region of interest" description="Disordered" evidence="1">
    <location>
        <begin position="172"/>
        <end position="210"/>
    </location>
</feature>
<protein>
    <submittedName>
        <fullName evidence="3">DUF998 domain-containing protein</fullName>
    </submittedName>
</protein>
<keyword evidence="2" id="KW-0472">Membrane</keyword>
<evidence type="ECO:0000313" key="4">
    <source>
        <dbReference type="Proteomes" id="UP001220022"/>
    </source>
</evidence>
<feature type="transmembrane region" description="Helical" evidence="2">
    <location>
        <begin position="150"/>
        <end position="167"/>
    </location>
</feature>
<name>A0ABT5Z845_9ACTN</name>
<dbReference type="EMBL" id="JARHTQ010000028">
    <property type="protein sequence ID" value="MDF2260000.1"/>
    <property type="molecule type" value="Genomic_DNA"/>
</dbReference>
<comment type="caution">
    <text evidence="3">The sequence shown here is derived from an EMBL/GenBank/DDBJ whole genome shotgun (WGS) entry which is preliminary data.</text>
</comment>
<keyword evidence="4" id="KW-1185">Reference proteome</keyword>
<evidence type="ECO:0000313" key="3">
    <source>
        <dbReference type="EMBL" id="MDF2260000.1"/>
    </source>
</evidence>
<feature type="transmembrane region" description="Helical" evidence="2">
    <location>
        <begin position="44"/>
        <end position="65"/>
    </location>
</feature>
<accession>A0ABT5Z845</accession>
<keyword evidence="2" id="KW-0812">Transmembrane</keyword>
<reference evidence="3 4" key="1">
    <citation type="submission" date="2023-03" db="EMBL/GenBank/DDBJ databases">
        <title>Draft genome sequence of type strain Streptomyces ferralitis JCM 14344.</title>
        <authorList>
            <person name="Klaysubun C."/>
            <person name="Duangmal K."/>
        </authorList>
    </citation>
    <scope>NUCLEOTIDE SEQUENCE [LARGE SCALE GENOMIC DNA]</scope>
    <source>
        <strain evidence="3 4">JCM 14344</strain>
    </source>
</reference>
<feature type="transmembrane region" description="Helical" evidence="2">
    <location>
        <begin position="77"/>
        <end position="101"/>
    </location>
</feature>
<keyword evidence="2" id="KW-1133">Transmembrane helix</keyword>
<evidence type="ECO:0000256" key="1">
    <source>
        <dbReference type="SAM" id="MobiDB-lite"/>
    </source>
</evidence>